<dbReference type="PANTHER" id="PTHR23135">
    <property type="entry name" value="MUR LIGASE FAMILY MEMBER"/>
    <property type="match status" value="1"/>
</dbReference>
<dbReference type="Proteomes" id="UP000712527">
    <property type="component" value="Unassembled WGS sequence"/>
</dbReference>
<accession>A0ABS2F094</accession>
<dbReference type="HAMAP" id="MF_02214">
    <property type="entry name" value="Lipid_II_synth_MurT"/>
    <property type="match status" value="1"/>
</dbReference>
<dbReference type="InterPro" id="IPR043702">
    <property type="entry name" value="Lipid_II_synth_GatD"/>
</dbReference>
<keyword evidence="2" id="KW-0436">Ligase</keyword>
<dbReference type="PANTHER" id="PTHR23135:SF7">
    <property type="entry name" value="LIPID II ISOGLUTAMINYL SYNTHASE (GLUTAMINE-HYDROLYZING) SUBUNIT MURT"/>
    <property type="match status" value="1"/>
</dbReference>
<keyword evidence="2" id="KW-0573">Peptidoglycan synthesis</keyword>
<evidence type="ECO:0000256" key="3">
    <source>
        <dbReference type="HAMAP-Rule" id="MF_02214"/>
    </source>
</evidence>
<keyword evidence="1 2" id="KW-0315">Glutamine amidotransferase</keyword>
<feature type="binding site" evidence="2">
    <location>
        <position position="626"/>
    </location>
    <ligand>
        <name>substrate</name>
    </ligand>
</feature>
<dbReference type="EMBL" id="JACSNQ010000003">
    <property type="protein sequence ID" value="MBM6774401.1"/>
    <property type="molecule type" value="Genomic_DNA"/>
</dbReference>
<dbReference type="Pfam" id="PF07685">
    <property type="entry name" value="GATase_3"/>
    <property type="match status" value="1"/>
</dbReference>
<feature type="binding site" evidence="3">
    <location>
        <position position="209"/>
    </location>
    <ligand>
        <name>Zn(2+)</name>
        <dbReference type="ChEBI" id="CHEBI:29105"/>
    </ligand>
</feature>
<proteinExistence type="inferred from homology"/>
<dbReference type="RefSeq" id="WP_204792767.1">
    <property type="nucleotide sequence ID" value="NZ_JACSNQ010000003.1"/>
</dbReference>
<dbReference type="CDD" id="cd01750">
    <property type="entry name" value="GATase1_CobQ"/>
    <property type="match status" value="1"/>
</dbReference>
<feature type="active site" evidence="2">
    <location>
        <position position="691"/>
    </location>
</feature>
<dbReference type="InterPro" id="IPR013564">
    <property type="entry name" value="MurT_C"/>
</dbReference>
<comment type="catalytic activity">
    <reaction evidence="2">
        <text>beta-D-GlcNAc-(1-&gt;4)-Mur2Ac(oyl-L-Ala-gamma-D-Glu-L-Lys-D-Ala-D-Ala)-di-trans,octa-cis-undecaprenyl diphosphate + L-glutamine + ATP + H2O = beta-D-GlcNAc-(1-&gt;4)-Mur2Ac(oyl-L-Ala-D-isoglutaminyl-L-Lys-D-Ala-D-Ala)-di-trans,octa-cis-undecaprenyl diphosphate + L-glutamate + ADP + phosphate + H(+)</text>
        <dbReference type="Rhea" id="RHEA:57928"/>
        <dbReference type="ChEBI" id="CHEBI:15377"/>
        <dbReference type="ChEBI" id="CHEBI:15378"/>
        <dbReference type="ChEBI" id="CHEBI:29985"/>
        <dbReference type="ChEBI" id="CHEBI:30616"/>
        <dbReference type="ChEBI" id="CHEBI:43474"/>
        <dbReference type="ChEBI" id="CHEBI:58359"/>
        <dbReference type="ChEBI" id="CHEBI:60033"/>
        <dbReference type="ChEBI" id="CHEBI:62233"/>
        <dbReference type="ChEBI" id="CHEBI:456216"/>
        <dbReference type="EC" id="6.3.5.13"/>
    </reaction>
</comment>
<comment type="function">
    <text evidence="3">The lipid II isoglutaminyl synthase complex catalyzes the formation of alpha-D-isoglutamine in the cell wall lipid II stem peptide. The MurT subunit catalyzes the ATP-dependent amidation of D-glutamate residue of lipid II, converting it to an isoglutamine residue.</text>
</comment>
<organism evidence="7 8">
    <name type="scientific">Olsenella profusa</name>
    <dbReference type="NCBI Taxonomy" id="138595"/>
    <lineage>
        <taxon>Bacteria</taxon>
        <taxon>Bacillati</taxon>
        <taxon>Actinomycetota</taxon>
        <taxon>Coriobacteriia</taxon>
        <taxon>Coriobacteriales</taxon>
        <taxon>Atopobiaceae</taxon>
        <taxon>Olsenella</taxon>
    </lineage>
</organism>
<dbReference type="InterPro" id="IPR029062">
    <property type="entry name" value="Class_I_gatase-like"/>
</dbReference>
<feature type="active site" description="Nucleophile" evidence="2">
    <location>
        <position position="593"/>
    </location>
</feature>
<reference evidence="7 8" key="1">
    <citation type="journal article" date="2021" name="Sci. Rep.">
        <title>The distribution of antibiotic resistance genes in chicken gut microbiota commensals.</title>
        <authorList>
            <person name="Juricova H."/>
            <person name="Matiasovicova J."/>
            <person name="Kubasova T."/>
            <person name="Cejkova D."/>
            <person name="Rychlik I."/>
        </authorList>
    </citation>
    <scope>NUCLEOTIDE SEQUENCE [LARGE SCALE GENOMIC DNA]</scope>
    <source>
        <strain evidence="7 8">An794</strain>
    </source>
</reference>
<keyword evidence="2" id="KW-0378">Hydrolase</keyword>
<evidence type="ECO:0000256" key="2">
    <source>
        <dbReference type="HAMAP-Rule" id="MF_02213"/>
    </source>
</evidence>
<dbReference type="Gene3D" id="3.40.1190.10">
    <property type="entry name" value="Mur-like, catalytic domain"/>
    <property type="match status" value="1"/>
</dbReference>
<comment type="caution">
    <text evidence="7">The sequence shown here is derived from an EMBL/GenBank/DDBJ whole genome shotgun (WGS) entry which is preliminary data.</text>
</comment>
<comment type="catalytic activity">
    <reaction evidence="2">
        <text>L-glutamine + H2O = L-glutamate + NH4(+)</text>
        <dbReference type="Rhea" id="RHEA:15889"/>
        <dbReference type="ChEBI" id="CHEBI:15377"/>
        <dbReference type="ChEBI" id="CHEBI:28938"/>
        <dbReference type="ChEBI" id="CHEBI:29985"/>
        <dbReference type="ChEBI" id="CHEBI:58359"/>
        <dbReference type="EC" id="3.5.1.2"/>
    </reaction>
</comment>
<dbReference type="EC" id="3.5.1.2" evidence="2"/>
<dbReference type="EC" id="6.3.5.13" evidence="2"/>
<evidence type="ECO:0000259" key="4">
    <source>
        <dbReference type="Pfam" id="PF07685"/>
    </source>
</evidence>
<dbReference type="InterPro" id="IPR013221">
    <property type="entry name" value="Mur_ligase_cen"/>
</dbReference>
<evidence type="ECO:0000259" key="5">
    <source>
        <dbReference type="Pfam" id="PF08245"/>
    </source>
</evidence>
<evidence type="ECO:0000259" key="6">
    <source>
        <dbReference type="Pfam" id="PF08353"/>
    </source>
</evidence>
<comment type="catalytic activity">
    <reaction evidence="3">
        <text>beta-D-GlcNAc-(1-&gt;4)-Mur2Ac(oyl-L-Ala-gamma-D-O-P-Glu-L-Lys-D-Ala-D-Ala)-di-trans,octa-cis-undecaprenyl diphosphate + NH4(+) = beta-D-GlcNAc-(1-&gt;4)-Mur2Ac(oyl-L-Ala-D-isoglutaminyl-L-Lys-D-Ala-D-Ala)-di-trans,octa-cis-undecaprenyl diphosphate + phosphate + H(+)</text>
        <dbReference type="Rhea" id="RHEA:57932"/>
        <dbReference type="ChEBI" id="CHEBI:15378"/>
        <dbReference type="ChEBI" id="CHEBI:28938"/>
        <dbReference type="ChEBI" id="CHEBI:43474"/>
        <dbReference type="ChEBI" id="CHEBI:62233"/>
        <dbReference type="ChEBI" id="CHEBI:143132"/>
    </reaction>
</comment>
<dbReference type="Pfam" id="PF08353">
    <property type="entry name" value="MurT_C"/>
    <property type="match status" value="1"/>
</dbReference>
<feature type="binding site" evidence="3">
    <location>
        <position position="228"/>
    </location>
    <ligand>
        <name>Zn(2+)</name>
        <dbReference type="ChEBI" id="CHEBI:29105"/>
    </ligand>
</feature>
<protein>
    <recommendedName>
        <fullName evidence="2 3">Multifunctional fusion protein</fullName>
    </recommendedName>
    <domain>
        <recommendedName>
            <fullName evidence="2">Lipid II isoglutaminyl synthase (glutamine-hydrolyzing) subunit GatD</fullName>
            <ecNumber evidence="2">6.3.5.13</ecNumber>
        </recommendedName>
        <alternativeName>
            <fullName evidence="2">Lipid II isoglutaminyl synthase glutaminase subunit</fullName>
            <ecNumber evidence="2">3.5.1.2</ecNumber>
        </alternativeName>
    </domain>
    <domain>
        <recommendedName>
            <fullName evidence="3">Lipid II isoglutaminyl synthase (glutamine-hydrolyzing) subunit MurT</fullName>
        </recommendedName>
    </domain>
</protein>
<name>A0ABS2F094_9ACTN</name>
<dbReference type="InterPro" id="IPR011698">
    <property type="entry name" value="GATase_3"/>
</dbReference>
<feature type="domain" description="Lipid II isoglutaminyl synthase (glutamine-hydrolyzing) subunit MurT C-terminal" evidence="6">
    <location>
        <begin position="332"/>
        <end position="443"/>
    </location>
</feature>
<dbReference type="SUPFAM" id="SSF52317">
    <property type="entry name" value="Class I glutamine amidotransferase-like"/>
    <property type="match status" value="1"/>
</dbReference>
<comment type="similarity">
    <text evidence="3">Belongs to the MurCDEF family. MurT subfamily.</text>
</comment>
<dbReference type="InterPro" id="IPR043703">
    <property type="entry name" value="Lipid_II_synth_MurT"/>
</dbReference>
<dbReference type="Pfam" id="PF08245">
    <property type="entry name" value="Mur_ligase_M"/>
    <property type="match status" value="1"/>
</dbReference>
<evidence type="ECO:0000313" key="8">
    <source>
        <dbReference type="Proteomes" id="UP000712527"/>
    </source>
</evidence>
<keyword evidence="2" id="KW-0133">Cell shape</keyword>
<keyword evidence="3" id="KW-0547">Nucleotide-binding</keyword>
<dbReference type="InterPro" id="IPR033949">
    <property type="entry name" value="CobQ_GATase1"/>
</dbReference>
<comment type="pathway">
    <text evidence="2">Cell wall biogenesis; peptidoglycan biosynthesis.</text>
</comment>
<keyword evidence="3" id="KW-0862">Zinc</keyword>
<feature type="domain" description="Mur ligase central" evidence="5">
    <location>
        <begin position="56"/>
        <end position="208"/>
    </location>
</feature>
<dbReference type="SUPFAM" id="SSF53623">
    <property type="entry name" value="MurD-like peptide ligases, catalytic domain"/>
    <property type="match status" value="1"/>
</dbReference>
<comment type="catalytic activity">
    <reaction evidence="3">
        <text>beta-D-GlcNAc-(1-&gt;4)-Mur2Ac(oyl-L-Ala-gamma-D-Glu-L-Lys-D-Ala-D-Ala)-di-trans,octa-cis-undecaprenyl diphosphate + ATP = beta-D-GlcNAc-(1-&gt;4)-Mur2Ac(oyl-L-Ala-gamma-D-O-P-Glu-L-Lys-D-Ala-D-Ala)-di-trans,octa-cis-undecaprenyl diphosphate + ADP</text>
        <dbReference type="Rhea" id="RHEA:59488"/>
        <dbReference type="ChEBI" id="CHEBI:30616"/>
        <dbReference type="ChEBI" id="CHEBI:60033"/>
        <dbReference type="ChEBI" id="CHEBI:143132"/>
        <dbReference type="ChEBI" id="CHEBI:456216"/>
    </reaction>
</comment>
<feature type="binding site" evidence="3">
    <location>
        <position position="231"/>
    </location>
    <ligand>
        <name>Zn(2+)</name>
        <dbReference type="ChEBI" id="CHEBI:29105"/>
    </ligand>
</feature>
<comment type="subunit">
    <text evidence="3">Forms a heterodimer with GatD.</text>
</comment>
<comment type="subunit">
    <text evidence="2">Forms a heterodimer with MurT.</text>
</comment>
<comment type="similarity">
    <text evidence="2">Belongs to the CobB/CobQ family. GatD subfamily.</text>
</comment>
<keyword evidence="2" id="KW-0961">Cell wall biogenesis/degradation</keyword>
<feature type="binding site" evidence="3">
    <location>
        <position position="206"/>
    </location>
    <ligand>
        <name>Zn(2+)</name>
        <dbReference type="ChEBI" id="CHEBI:29105"/>
    </ligand>
</feature>
<feature type="active site" evidence="3">
    <location>
        <position position="367"/>
    </location>
</feature>
<dbReference type="HAMAP" id="MF_02213">
    <property type="entry name" value="Lipid_II_synth_GatD"/>
    <property type="match status" value="1"/>
</dbReference>
<comment type="function">
    <text evidence="2">The lipid II isoglutaminyl synthase complex catalyzes the formation of alpha-D-isoglutamine in the cell wall lipid II stem peptide. The GatD subunit catalyzes the hydrolysis of glutamine to glutamate and ammonia. The resulting ammonia molecule is channeled to the active site of MurT.</text>
</comment>
<evidence type="ECO:0000313" key="7">
    <source>
        <dbReference type="EMBL" id="MBM6774401.1"/>
    </source>
</evidence>
<sequence length="743" mass="80085">MKARATLACLAADAARWSTVHLLHRGGGNAPGAVALRLDPGVISELGRGLAGSVMVTGTNGKTTTTGLLANALGAEGARVVCNRAGNNMESGIAAALVEARGQRPELGCFECDELYTVRVTPRLRPRALVLLNLFRDQLDRYGEIDHTQDVIAEALRRSPETTLVYNADDPLCASIAARVGNPALPFGIDEPTGLEADRISDSRFCAKCNAPLAYEYVHYGQLGKYRCPACGWERPELAFAAVNVELTCGGFEFDVEDRRGSGNGEPPARHHVCTRYNGLYMVYNVMAALAGCLATGGSVEHFQEVLDAYEPAGDRGKTFALDGGLEVVSMLAKNPTGFNRMVQQVRTEGGSALALFLNDNDADGHDVSWIWDIDLERLRDTSPRVVFVSGTRREDMAVRAKYAELGCPVRLIRDVEDALRVMSEEPGRPYGTRLHVVANYTAFPPVVAELERLAGSWKAPADEKDITATTAGSSLIRHDEETDDQMWARVSGQGNLGLDRPLRIVHLYPDALNLYGDGGNIASLSKRCAWRGIPCRVDQVLMGQELDLSDADVVLLGGGADRDQLAVCRELQGQRTKIADYVADGGVLLAICGGYQLLGHYYMMGDEKVEGLHVLDVETTAGATRLIGNVAVDSPVCDVPVVGFENHAGRTLLGPGERPLGRALVHGSGNNGEDGGEGVLHDGVIGTYLHGPVLPKNPGVTDWLITRALRRRGVDAELVALRDDEENLAHDVALKIAERERR</sequence>
<dbReference type="PROSITE" id="PS51274">
    <property type="entry name" value="GATASE_COBBQ"/>
    <property type="match status" value="1"/>
</dbReference>
<feature type="domain" description="CobB/CobQ-like glutamine amidotransferase" evidence="4">
    <location>
        <begin position="504"/>
        <end position="698"/>
    </location>
</feature>
<evidence type="ECO:0000256" key="1">
    <source>
        <dbReference type="ARBA" id="ARBA00022962"/>
    </source>
</evidence>
<gene>
    <name evidence="2" type="primary">gatD</name>
    <name evidence="3" type="synonym">murT</name>
    <name evidence="7" type="ORF">H9X80_02380</name>
</gene>
<keyword evidence="3" id="KW-0479">Metal-binding</keyword>
<dbReference type="Gene3D" id="3.40.50.880">
    <property type="match status" value="1"/>
</dbReference>
<keyword evidence="3" id="KW-0067">ATP-binding</keyword>
<keyword evidence="8" id="KW-1185">Reference proteome</keyword>
<dbReference type="InterPro" id="IPR036565">
    <property type="entry name" value="Mur-like_cat_sf"/>
</dbReference>